<organism evidence="1 2">
    <name type="scientific">Acinetobacter tandoii</name>
    <dbReference type="NCBI Taxonomy" id="202954"/>
    <lineage>
        <taxon>Bacteria</taxon>
        <taxon>Pseudomonadati</taxon>
        <taxon>Pseudomonadota</taxon>
        <taxon>Gammaproteobacteria</taxon>
        <taxon>Moraxellales</taxon>
        <taxon>Moraxellaceae</taxon>
        <taxon>Acinetobacter</taxon>
    </lineage>
</organism>
<dbReference type="Pfam" id="PF20228">
    <property type="entry name" value="DUF6587"/>
    <property type="match status" value="1"/>
</dbReference>
<reference evidence="1 2" key="1">
    <citation type="submission" date="2019-09" db="EMBL/GenBank/DDBJ databases">
        <title>Draft genome sequence of Acinetobacter tandoii W4-4-4 isolated from environmental water sample.</title>
        <authorList>
            <person name="Wee S.K."/>
            <person name="Yan B."/>
            <person name="Mustaffa S.B."/>
            <person name="Yap E.P.H."/>
        </authorList>
    </citation>
    <scope>NUCLEOTIDE SEQUENCE [LARGE SCALE GENOMIC DNA]</scope>
    <source>
        <strain evidence="1 2">W4-4-4</strain>
    </source>
</reference>
<protein>
    <submittedName>
        <fullName evidence="1">Uncharacterized protein</fullName>
    </submittedName>
</protein>
<dbReference type="AlphaFoldDB" id="A0A5N4W9G7"/>
<comment type="caution">
    <text evidence="1">The sequence shown here is derived from an EMBL/GenBank/DDBJ whole genome shotgun (WGS) entry which is preliminary data.</text>
</comment>
<dbReference type="RefSeq" id="WP_016168475.1">
    <property type="nucleotide sequence ID" value="NZ_BBNK01000014.1"/>
</dbReference>
<dbReference type="EMBL" id="VXLD01000011">
    <property type="protein sequence ID" value="KAB1852930.1"/>
    <property type="molecule type" value="Genomic_DNA"/>
</dbReference>
<evidence type="ECO:0000313" key="1">
    <source>
        <dbReference type="EMBL" id="KAB1852930.1"/>
    </source>
</evidence>
<sequence length="84" mass="9109">MVEILIVAALVLWSTLVVFKKVFPKTSNKTFGVLAEFTQKQGWNTLSKWLKPVPVAGCGGGCGCSQEDAPNANKTAEIQAVKWK</sequence>
<gene>
    <name evidence="1" type="ORF">F4W09_13835</name>
</gene>
<dbReference type="InterPro" id="IPR046494">
    <property type="entry name" value="DUF6587"/>
</dbReference>
<dbReference type="Proteomes" id="UP000325788">
    <property type="component" value="Unassembled WGS sequence"/>
</dbReference>
<name>A0A5N4W9G7_9GAMM</name>
<accession>A0A5N4W9G7</accession>
<evidence type="ECO:0000313" key="2">
    <source>
        <dbReference type="Proteomes" id="UP000325788"/>
    </source>
</evidence>
<proteinExistence type="predicted"/>